<sequence>MGPRWRLGCGWLALFVVGTDLFIVSPLLPRIADQWGLSVSTAGLSVTVFSLTYLLGAPLFGQLADRFGRRRTLTACLLGFVVANLLTAAASGFGWLLAARVAAGAAASGVAPSIYAGVGEAAPPARRASWMAIAVSGLLLALSVGTPAGTMVASYLGWRSPFVVLGLLSVGLAAGNWLIWPADPRRGDSAGVRLPALNYWLLGRRMLPTVLWATALYGVYTYLGTWLTLGGASAGQIARAIGFYGAGALAGTLLGGQLADRFGTRRTMTVSAAGLAAGLAVLGAGAGSEASVDMLLLVLSVFAQFYFPAQQSGLARDFPERRALMMALNNSALFLGISLGSLIGGEAMALSGFNANAGICAVIAVLALVAIRASNPPARAAR</sequence>
<dbReference type="Pfam" id="PF07690">
    <property type="entry name" value="MFS_1"/>
    <property type="match status" value="2"/>
</dbReference>
<feature type="transmembrane region" description="Helical" evidence="6">
    <location>
        <begin position="210"/>
        <end position="231"/>
    </location>
</feature>
<comment type="caution">
    <text evidence="8">The sequence shown here is derived from an EMBL/GenBank/DDBJ whole genome shotgun (WGS) entry which is preliminary data.</text>
</comment>
<gene>
    <name evidence="8" type="primary">pbuE_6</name>
    <name evidence="8" type="ORF">GALL_516700</name>
</gene>
<keyword evidence="2" id="KW-1003">Cell membrane</keyword>
<dbReference type="SUPFAM" id="SSF103473">
    <property type="entry name" value="MFS general substrate transporter"/>
    <property type="match status" value="1"/>
</dbReference>
<dbReference type="Gene3D" id="1.20.1250.20">
    <property type="entry name" value="MFS general substrate transporter like domains"/>
    <property type="match status" value="1"/>
</dbReference>
<protein>
    <submittedName>
        <fullName evidence="8">Purine efflux pump PbuE</fullName>
    </submittedName>
</protein>
<dbReference type="PROSITE" id="PS50850">
    <property type="entry name" value="MFS"/>
    <property type="match status" value="1"/>
</dbReference>
<feature type="transmembrane region" description="Helical" evidence="6">
    <location>
        <begin position="7"/>
        <end position="29"/>
    </location>
</feature>
<dbReference type="InterPro" id="IPR036259">
    <property type="entry name" value="MFS_trans_sf"/>
</dbReference>
<feature type="transmembrane region" description="Helical" evidence="6">
    <location>
        <begin position="35"/>
        <end position="60"/>
    </location>
</feature>
<evidence type="ECO:0000256" key="2">
    <source>
        <dbReference type="ARBA" id="ARBA00022475"/>
    </source>
</evidence>
<comment type="subcellular location">
    <subcellularLocation>
        <location evidence="1">Cell membrane</location>
        <topology evidence="1">Multi-pass membrane protein</topology>
    </subcellularLocation>
</comment>
<evidence type="ECO:0000259" key="7">
    <source>
        <dbReference type="PROSITE" id="PS50850"/>
    </source>
</evidence>
<dbReference type="EMBL" id="MLJW01006382">
    <property type="protein sequence ID" value="OIQ66758.1"/>
    <property type="molecule type" value="Genomic_DNA"/>
</dbReference>
<feature type="transmembrane region" description="Helical" evidence="6">
    <location>
        <begin position="72"/>
        <end position="91"/>
    </location>
</feature>
<dbReference type="InterPro" id="IPR050189">
    <property type="entry name" value="MFS_Efflux_Transporters"/>
</dbReference>
<reference evidence="8" key="1">
    <citation type="submission" date="2016-10" db="EMBL/GenBank/DDBJ databases">
        <title>Sequence of Gallionella enrichment culture.</title>
        <authorList>
            <person name="Poehlein A."/>
            <person name="Muehling M."/>
            <person name="Daniel R."/>
        </authorList>
    </citation>
    <scope>NUCLEOTIDE SEQUENCE</scope>
</reference>
<feature type="transmembrane region" description="Helical" evidence="6">
    <location>
        <begin position="97"/>
        <end position="118"/>
    </location>
</feature>
<feature type="transmembrane region" description="Helical" evidence="6">
    <location>
        <begin position="237"/>
        <end position="256"/>
    </location>
</feature>
<evidence type="ECO:0000256" key="1">
    <source>
        <dbReference type="ARBA" id="ARBA00004651"/>
    </source>
</evidence>
<dbReference type="GO" id="GO:0005886">
    <property type="term" value="C:plasma membrane"/>
    <property type="evidence" value="ECO:0007669"/>
    <property type="project" value="UniProtKB-SubCell"/>
</dbReference>
<feature type="transmembrane region" description="Helical" evidence="6">
    <location>
        <begin position="130"/>
        <end position="156"/>
    </location>
</feature>
<evidence type="ECO:0000256" key="6">
    <source>
        <dbReference type="SAM" id="Phobius"/>
    </source>
</evidence>
<dbReference type="CDD" id="cd17324">
    <property type="entry name" value="MFS_NepI_like"/>
    <property type="match status" value="1"/>
</dbReference>
<evidence type="ECO:0000256" key="3">
    <source>
        <dbReference type="ARBA" id="ARBA00022692"/>
    </source>
</evidence>
<feature type="transmembrane region" description="Helical" evidence="6">
    <location>
        <begin position="268"/>
        <end position="288"/>
    </location>
</feature>
<evidence type="ECO:0000256" key="5">
    <source>
        <dbReference type="ARBA" id="ARBA00023136"/>
    </source>
</evidence>
<dbReference type="AlphaFoldDB" id="A0A1J5P6C2"/>
<name>A0A1J5P6C2_9ZZZZ</name>
<feature type="domain" description="Major facilitator superfamily (MFS) profile" evidence="7">
    <location>
        <begin position="6"/>
        <end position="379"/>
    </location>
</feature>
<keyword evidence="5 6" id="KW-0472">Membrane</keyword>
<dbReference type="InterPro" id="IPR011701">
    <property type="entry name" value="MFS"/>
</dbReference>
<dbReference type="PANTHER" id="PTHR43124:SF3">
    <property type="entry name" value="CHLORAMPHENICOL EFFLUX PUMP RV0191"/>
    <property type="match status" value="1"/>
</dbReference>
<feature type="transmembrane region" description="Helical" evidence="6">
    <location>
        <begin position="162"/>
        <end position="180"/>
    </location>
</feature>
<evidence type="ECO:0000313" key="8">
    <source>
        <dbReference type="EMBL" id="OIQ66758.1"/>
    </source>
</evidence>
<keyword evidence="4 6" id="KW-1133">Transmembrane helix</keyword>
<proteinExistence type="predicted"/>
<feature type="transmembrane region" description="Helical" evidence="6">
    <location>
        <begin position="355"/>
        <end position="373"/>
    </location>
</feature>
<dbReference type="GO" id="GO:0022857">
    <property type="term" value="F:transmembrane transporter activity"/>
    <property type="evidence" value="ECO:0007669"/>
    <property type="project" value="InterPro"/>
</dbReference>
<evidence type="ECO:0000256" key="4">
    <source>
        <dbReference type="ARBA" id="ARBA00022989"/>
    </source>
</evidence>
<dbReference type="PANTHER" id="PTHR43124">
    <property type="entry name" value="PURINE EFFLUX PUMP PBUE"/>
    <property type="match status" value="1"/>
</dbReference>
<organism evidence="8">
    <name type="scientific">mine drainage metagenome</name>
    <dbReference type="NCBI Taxonomy" id="410659"/>
    <lineage>
        <taxon>unclassified sequences</taxon>
        <taxon>metagenomes</taxon>
        <taxon>ecological metagenomes</taxon>
    </lineage>
</organism>
<keyword evidence="3 6" id="KW-0812">Transmembrane</keyword>
<dbReference type="InterPro" id="IPR020846">
    <property type="entry name" value="MFS_dom"/>
</dbReference>
<feature type="transmembrane region" description="Helical" evidence="6">
    <location>
        <begin position="323"/>
        <end position="343"/>
    </location>
</feature>
<accession>A0A1J5P6C2</accession>